<dbReference type="InterPro" id="IPR007763">
    <property type="entry name" value="NDUFA12"/>
</dbReference>
<reference evidence="1 2" key="1">
    <citation type="journal article" date="2021" name="Microb. Ecol.">
        <title>Candidatus Mesenet longicola: Novel Endosymbionts of Brontispa longissima that Induce Cytoplasmic Incompatibility.</title>
        <authorList>
            <person name="Takano S."/>
            <person name="Gotoh Y."/>
            <person name="Hayashi T."/>
        </authorList>
    </citation>
    <scope>NUCLEOTIDE SEQUENCE [LARGE SCALE GENOMIC DNA]</scope>
    <source>
        <strain evidence="1">L5</strain>
    </source>
</reference>
<gene>
    <name evidence="1" type="ORF">sL5_03700</name>
</gene>
<organism evidence="1 2">
    <name type="scientific">Candidatus Mesenet longicola</name>
    <dbReference type="NCBI Taxonomy" id="1892558"/>
    <lineage>
        <taxon>Bacteria</taxon>
        <taxon>Pseudomonadati</taxon>
        <taxon>Pseudomonadota</taxon>
        <taxon>Alphaproteobacteria</taxon>
        <taxon>Rickettsiales</taxon>
        <taxon>Anaplasmataceae</taxon>
        <taxon>Candidatus Mesenet</taxon>
    </lineage>
</organism>
<evidence type="ECO:0008006" key="3">
    <source>
        <dbReference type="Google" id="ProtNLM"/>
    </source>
</evidence>
<keyword evidence="2" id="KW-1185">Reference proteome</keyword>
<dbReference type="Pfam" id="PF05071">
    <property type="entry name" value="NDUFA12"/>
    <property type="match status" value="1"/>
</dbReference>
<comment type="caution">
    <text evidence="1">The sequence shown here is derived from an EMBL/GenBank/DDBJ whole genome shotgun (WGS) entry which is preliminary data.</text>
</comment>
<name>A0A8J3HUB6_9RICK</name>
<proteinExistence type="predicted"/>
<evidence type="ECO:0000313" key="1">
    <source>
        <dbReference type="EMBL" id="GHM59377.1"/>
    </source>
</evidence>
<dbReference type="PANTHER" id="PTHR12910">
    <property type="entry name" value="NADH-UBIQUINONE OXIDOREDUCTASE SUBUNIT B17.2"/>
    <property type="match status" value="1"/>
</dbReference>
<dbReference type="AlphaFoldDB" id="A0A8J3HUB6"/>
<accession>A0A8J3HUB6</accession>
<dbReference type="EMBL" id="BNGU01000010">
    <property type="protein sequence ID" value="GHM59377.1"/>
    <property type="molecule type" value="Genomic_DNA"/>
</dbReference>
<protein>
    <recommendedName>
        <fullName evidence="3">NADH:ubiquinone oxidoreductase subunit NDUFA12</fullName>
    </recommendedName>
</protein>
<sequence length="105" mass="12697">MAFSDQIKFFFRKNKTLMGKDEYGNAYYEVNDKKTKRRWVIYNKIEDPVRIPPKWHLWLHYTSDNVPKTQDSLIRCIIDPIEIHSDTNHYLSNSNITYKNWSPND</sequence>
<evidence type="ECO:0000313" key="2">
    <source>
        <dbReference type="Proteomes" id="UP000637906"/>
    </source>
</evidence>
<dbReference type="PANTHER" id="PTHR12910:SF2">
    <property type="entry name" value="NADH DEHYDROGENASE [UBIQUINONE] 1 ALPHA SUBCOMPLEX SUBUNIT 12"/>
    <property type="match status" value="1"/>
</dbReference>
<dbReference type="GO" id="GO:0045271">
    <property type="term" value="C:respiratory chain complex I"/>
    <property type="evidence" value="ECO:0007669"/>
    <property type="project" value="InterPro"/>
</dbReference>
<dbReference type="GO" id="GO:0006979">
    <property type="term" value="P:response to oxidative stress"/>
    <property type="evidence" value="ECO:0007669"/>
    <property type="project" value="TreeGrafter"/>
</dbReference>
<dbReference type="Proteomes" id="UP000637906">
    <property type="component" value="Unassembled WGS sequence"/>
</dbReference>